<dbReference type="EMBL" id="BKCJ010984119">
    <property type="protein sequence ID" value="GFC60111.1"/>
    <property type="molecule type" value="Genomic_DNA"/>
</dbReference>
<comment type="caution">
    <text evidence="2">The sequence shown here is derived from an EMBL/GenBank/DDBJ whole genome shotgun (WGS) entry which is preliminary data.</text>
</comment>
<name>A0A699QF12_TANCI</name>
<dbReference type="AlphaFoldDB" id="A0A699QF12"/>
<sequence length="197" mass="22693">GRIEAKDADEEITLVDIEIQADLGAKVQGRKDDDNAAIKEASVADPFVFDDEEMAKRLHDEEIEQAAAREKQEKDDLEKDKVVQKQYVDKQENIDWNVVVEQMQEKHLDNIRKYQSLKRKPISIAQAMKNMIVYLKNMVGYKMEHFKVEVSGSHSTQDTPTDDPKEMSEEDAKNMLEIVPISKFKVKALQVKYPLID</sequence>
<reference evidence="2" key="1">
    <citation type="journal article" date="2019" name="Sci. Rep.">
        <title>Draft genome of Tanacetum cinerariifolium, the natural source of mosquito coil.</title>
        <authorList>
            <person name="Yamashiro T."/>
            <person name="Shiraishi A."/>
            <person name="Satake H."/>
            <person name="Nakayama K."/>
        </authorList>
    </citation>
    <scope>NUCLEOTIDE SEQUENCE</scope>
</reference>
<accession>A0A699QF12</accession>
<organism evidence="2">
    <name type="scientific">Tanacetum cinerariifolium</name>
    <name type="common">Dalmatian daisy</name>
    <name type="synonym">Chrysanthemum cinerariifolium</name>
    <dbReference type="NCBI Taxonomy" id="118510"/>
    <lineage>
        <taxon>Eukaryota</taxon>
        <taxon>Viridiplantae</taxon>
        <taxon>Streptophyta</taxon>
        <taxon>Embryophyta</taxon>
        <taxon>Tracheophyta</taxon>
        <taxon>Spermatophyta</taxon>
        <taxon>Magnoliopsida</taxon>
        <taxon>eudicotyledons</taxon>
        <taxon>Gunneridae</taxon>
        <taxon>Pentapetalae</taxon>
        <taxon>asterids</taxon>
        <taxon>campanulids</taxon>
        <taxon>Asterales</taxon>
        <taxon>Asteraceae</taxon>
        <taxon>Asteroideae</taxon>
        <taxon>Anthemideae</taxon>
        <taxon>Anthemidinae</taxon>
        <taxon>Tanacetum</taxon>
    </lineage>
</organism>
<protein>
    <submittedName>
        <fullName evidence="2">Uncharacterized protein</fullName>
    </submittedName>
</protein>
<gene>
    <name evidence="2" type="ORF">Tci_832081</name>
</gene>
<feature type="non-terminal residue" evidence="2">
    <location>
        <position position="1"/>
    </location>
</feature>
<proteinExistence type="predicted"/>
<evidence type="ECO:0000256" key="1">
    <source>
        <dbReference type="SAM" id="MobiDB-lite"/>
    </source>
</evidence>
<evidence type="ECO:0000313" key="2">
    <source>
        <dbReference type="EMBL" id="GFC60111.1"/>
    </source>
</evidence>
<feature type="region of interest" description="Disordered" evidence="1">
    <location>
        <begin position="150"/>
        <end position="169"/>
    </location>
</feature>